<name>A0A430A2S2_9ENTE</name>
<feature type="binding site" evidence="9">
    <location>
        <position position="120"/>
    </location>
    <ligand>
        <name>phosphoenolpyruvate</name>
        <dbReference type="ChEBI" id="CHEBI:58702"/>
    </ligand>
</feature>
<comment type="caution">
    <text evidence="11">The sequence shown here is derived from an EMBL/GenBank/DDBJ whole genome shotgun (WGS) entry which is preliminary data.</text>
</comment>
<comment type="caution">
    <text evidence="9">Lacks conserved residue(s) required for the propagation of feature annotation.</text>
</comment>
<dbReference type="Gene3D" id="3.65.10.10">
    <property type="entry name" value="Enolpyruvate transferase domain"/>
    <property type="match status" value="2"/>
</dbReference>
<evidence type="ECO:0000256" key="5">
    <source>
        <dbReference type="ARBA" id="ARBA00022605"/>
    </source>
</evidence>
<keyword evidence="12" id="KW-1185">Reference proteome</keyword>
<evidence type="ECO:0000256" key="3">
    <source>
        <dbReference type="ARBA" id="ARBA00009948"/>
    </source>
</evidence>
<dbReference type="PROSITE" id="PS00885">
    <property type="entry name" value="EPSP_SYNTHASE_2"/>
    <property type="match status" value="1"/>
</dbReference>
<feature type="active site" description="Proton acceptor" evidence="9">
    <location>
        <position position="312"/>
    </location>
</feature>
<gene>
    <name evidence="9" type="primary">aroA</name>
    <name evidence="11" type="ORF">CBF37_01475</name>
</gene>
<evidence type="ECO:0000256" key="2">
    <source>
        <dbReference type="ARBA" id="ARBA00004811"/>
    </source>
</evidence>
<dbReference type="InterPro" id="IPR001986">
    <property type="entry name" value="Enolpyruvate_Tfrase_dom"/>
</dbReference>
<dbReference type="EMBL" id="NGJS01000001">
    <property type="protein sequence ID" value="RSU00707.1"/>
    <property type="molecule type" value="Genomic_DNA"/>
</dbReference>
<dbReference type="PANTHER" id="PTHR21090">
    <property type="entry name" value="AROM/DEHYDROQUINATE SYNTHASE"/>
    <property type="match status" value="1"/>
</dbReference>
<feature type="binding site" evidence="9">
    <location>
        <position position="20"/>
    </location>
    <ligand>
        <name>phosphoenolpyruvate</name>
        <dbReference type="ChEBI" id="CHEBI:58702"/>
    </ligand>
</feature>
<dbReference type="FunFam" id="3.65.10.10:FF:000005">
    <property type="entry name" value="3-phosphoshikimate 1-carboxyvinyltransferase"/>
    <property type="match status" value="1"/>
</dbReference>
<feature type="binding site" evidence="9">
    <location>
        <position position="168"/>
    </location>
    <ligand>
        <name>phosphoenolpyruvate</name>
        <dbReference type="ChEBI" id="CHEBI:58702"/>
    </ligand>
</feature>
<dbReference type="InterPro" id="IPR036968">
    <property type="entry name" value="Enolpyruvate_Tfrase_sf"/>
</dbReference>
<dbReference type="GO" id="GO:0009073">
    <property type="term" value="P:aromatic amino acid family biosynthetic process"/>
    <property type="evidence" value="ECO:0007669"/>
    <property type="project" value="UniProtKB-KW"/>
</dbReference>
<feature type="domain" description="Enolpyruvate transferase" evidence="10">
    <location>
        <begin position="7"/>
        <end position="420"/>
    </location>
</feature>
<protein>
    <recommendedName>
        <fullName evidence="9">3-phosphoshikimate 1-carboxyvinyltransferase</fullName>
        <ecNumber evidence="9">2.5.1.19</ecNumber>
    </recommendedName>
    <alternativeName>
        <fullName evidence="9">5-enolpyruvylshikimate-3-phosphate synthase</fullName>
        <shortName evidence="9">EPSP synthase</shortName>
        <shortName evidence="9">EPSPS</shortName>
    </alternativeName>
</protein>
<feature type="binding site" evidence="9">
    <location>
        <position position="343"/>
    </location>
    <ligand>
        <name>phosphoenolpyruvate</name>
        <dbReference type="ChEBI" id="CHEBI:58702"/>
    </ligand>
</feature>
<feature type="binding site" evidence="9">
    <location>
        <position position="20"/>
    </location>
    <ligand>
        <name>3-phosphoshikimate</name>
        <dbReference type="ChEBI" id="CHEBI:145989"/>
    </ligand>
</feature>
<dbReference type="InterPro" id="IPR013792">
    <property type="entry name" value="RNA3'P_cycl/enolpyr_Trfase_a/b"/>
</dbReference>
<comment type="subunit">
    <text evidence="9">Monomer.</text>
</comment>
<dbReference type="OrthoDB" id="9809920at2"/>
<feature type="binding site" evidence="9">
    <location>
        <position position="92"/>
    </location>
    <ligand>
        <name>phosphoenolpyruvate</name>
        <dbReference type="ChEBI" id="CHEBI:58702"/>
    </ligand>
</feature>
<dbReference type="AlphaFoldDB" id="A0A430A2S2"/>
<dbReference type="UniPathway" id="UPA00053">
    <property type="reaction ID" value="UER00089"/>
</dbReference>
<evidence type="ECO:0000256" key="9">
    <source>
        <dbReference type="HAMAP-Rule" id="MF_00210"/>
    </source>
</evidence>
<evidence type="ECO:0000256" key="4">
    <source>
        <dbReference type="ARBA" id="ARBA00022490"/>
    </source>
</evidence>
<feature type="binding site" evidence="9">
    <location>
        <position position="166"/>
    </location>
    <ligand>
        <name>3-phosphoshikimate</name>
        <dbReference type="ChEBI" id="CHEBI:145989"/>
    </ligand>
</feature>
<dbReference type="Proteomes" id="UP000287857">
    <property type="component" value="Unassembled WGS sequence"/>
</dbReference>
<dbReference type="FunFam" id="3.65.10.10:FF:000006">
    <property type="entry name" value="3-phosphoshikimate 1-carboxyvinyltransferase"/>
    <property type="match status" value="1"/>
</dbReference>
<reference evidence="11 12" key="1">
    <citation type="submission" date="2017-05" db="EMBL/GenBank/DDBJ databases">
        <title>Vagococcus spp. assemblies.</title>
        <authorList>
            <person name="Gulvik C.A."/>
        </authorList>
    </citation>
    <scope>NUCLEOTIDE SEQUENCE [LARGE SCALE GENOMIC DNA]</scope>
    <source>
        <strain evidence="11 12">SS1995</strain>
    </source>
</reference>
<dbReference type="GO" id="GO:0009423">
    <property type="term" value="P:chorismate biosynthetic process"/>
    <property type="evidence" value="ECO:0007669"/>
    <property type="project" value="UniProtKB-UniRule"/>
</dbReference>
<keyword evidence="4 9" id="KW-0963">Cytoplasm</keyword>
<feature type="binding site" evidence="9">
    <location>
        <position position="385"/>
    </location>
    <ligand>
        <name>phosphoenolpyruvate</name>
        <dbReference type="ChEBI" id="CHEBI:58702"/>
    </ligand>
</feature>
<proteinExistence type="inferred from homology"/>
<dbReference type="EC" id="2.5.1.19" evidence="9"/>
<organism evidence="11 12">
    <name type="scientific">Vagococcus vulneris</name>
    <dbReference type="NCBI Taxonomy" id="1977869"/>
    <lineage>
        <taxon>Bacteria</taxon>
        <taxon>Bacillati</taxon>
        <taxon>Bacillota</taxon>
        <taxon>Bacilli</taxon>
        <taxon>Lactobacillales</taxon>
        <taxon>Enterococcaceae</taxon>
        <taxon>Vagococcus</taxon>
    </lineage>
</organism>
<dbReference type="PANTHER" id="PTHR21090:SF5">
    <property type="entry name" value="PENTAFUNCTIONAL AROM POLYPEPTIDE"/>
    <property type="match status" value="1"/>
</dbReference>
<dbReference type="GO" id="GO:0005737">
    <property type="term" value="C:cytoplasm"/>
    <property type="evidence" value="ECO:0007669"/>
    <property type="project" value="UniProtKB-SubCell"/>
</dbReference>
<dbReference type="InterPro" id="IPR023193">
    <property type="entry name" value="EPSP_synthase_CS"/>
</dbReference>
<evidence type="ECO:0000256" key="1">
    <source>
        <dbReference type="ARBA" id="ARBA00002174"/>
    </source>
</evidence>
<evidence type="ECO:0000313" key="12">
    <source>
        <dbReference type="Proteomes" id="UP000287857"/>
    </source>
</evidence>
<comment type="similarity">
    <text evidence="3 9">Belongs to the EPSP synthase family.</text>
</comment>
<dbReference type="NCBIfam" id="TIGR01356">
    <property type="entry name" value="aroA"/>
    <property type="match status" value="1"/>
</dbReference>
<feature type="binding site" evidence="9">
    <location>
        <position position="21"/>
    </location>
    <ligand>
        <name>3-phosphoshikimate</name>
        <dbReference type="ChEBI" id="CHEBI:145989"/>
    </ligand>
</feature>
<feature type="binding site" evidence="9">
    <location>
        <position position="339"/>
    </location>
    <ligand>
        <name>3-phosphoshikimate</name>
        <dbReference type="ChEBI" id="CHEBI:145989"/>
    </ligand>
</feature>
<keyword evidence="7 9" id="KW-0057">Aromatic amino acid biosynthesis</keyword>
<dbReference type="CDD" id="cd01556">
    <property type="entry name" value="EPSP_synthase"/>
    <property type="match status" value="1"/>
</dbReference>
<sequence length="427" mass="46123">MKLLSARGPLTGTIYVPGDKSISHRSIMFGALAEGKTTVANFLRADDCLGTIRLFRELGVTIEDNNDEITVEGVGWTGLKRPNSILDVGNSGTTIRLMMGVLAGQPFHTSLTGDASIQKRPMNRVILPLKEMGAQISGYENSEFPPIEINPVTSLKPISYHIPVASAQVKSALLFAALQADGETILIEKEVTRNHTEDMIKQFGGSIEVEGKKIKLTGPQQFKAQHVVVPGDISSAAFFIVAGLIIPNSHIQIKNVGLSETRTGIIDVVRAMGGHIEISDIDTKNQSGTIDVWSSKLYSVIIEGDIIPRLIDEIPIIALLATQATGQTIIRDAEELKVKETDRITAVATELTKLGIKIEGTADGLIIEGNQTIHGGQVTSYGDHRMGMMLQIAALLTDESIELSQSEAVSVSFPTFFDVLQELMEAQ</sequence>
<feature type="binding site" evidence="9">
    <location>
        <position position="25"/>
    </location>
    <ligand>
        <name>3-phosphoshikimate</name>
        <dbReference type="ChEBI" id="CHEBI:145989"/>
    </ligand>
</feature>
<evidence type="ECO:0000256" key="7">
    <source>
        <dbReference type="ARBA" id="ARBA00023141"/>
    </source>
</evidence>
<accession>A0A430A2S2</accession>
<evidence type="ECO:0000313" key="11">
    <source>
        <dbReference type="EMBL" id="RSU00707.1"/>
    </source>
</evidence>
<dbReference type="SUPFAM" id="SSF55205">
    <property type="entry name" value="EPT/RTPC-like"/>
    <property type="match status" value="1"/>
</dbReference>
<keyword evidence="5 9" id="KW-0028">Amino-acid biosynthesis</keyword>
<dbReference type="PROSITE" id="PS00104">
    <property type="entry name" value="EPSP_SYNTHASE_1"/>
    <property type="match status" value="1"/>
</dbReference>
<dbReference type="HAMAP" id="MF_00210">
    <property type="entry name" value="EPSP_synth"/>
    <property type="match status" value="1"/>
</dbReference>
<dbReference type="InterPro" id="IPR006264">
    <property type="entry name" value="EPSP_synthase"/>
</dbReference>
<comment type="subcellular location">
    <subcellularLocation>
        <location evidence="9">Cytoplasm</location>
    </subcellularLocation>
</comment>
<evidence type="ECO:0000256" key="6">
    <source>
        <dbReference type="ARBA" id="ARBA00022679"/>
    </source>
</evidence>
<dbReference type="PIRSF" id="PIRSF000505">
    <property type="entry name" value="EPSPS"/>
    <property type="match status" value="1"/>
</dbReference>
<evidence type="ECO:0000259" key="10">
    <source>
        <dbReference type="Pfam" id="PF00275"/>
    </source>
</evidence>
<evidence type="ECO:0000256" key="8">
    <source>
        <dbReference type="ARBA" id="ARBA00044633"/>
    </source>
</evidence>
<comment type="pathway">
    <text evidence="2 9">Metabolic intermediate biosynthesis; chorismate biosynthesis; chorismate from D-erythrose 4-phosphate and phosphoenolpyruvate: step 6/7.</text>
</comment>
<dbReference type="GO" id="GO:0003866">
    <property type="term" value="F:3-phosphoshikimate 1-carboxyvinyltransferase activity"/>
    <property type="evidence" value="ECO:0007669"/>
    <property type="project" value="UniProtKB-UniRule"/>
</dbReference>
<feature type="binding site" evidence="9">
    <location>
        <position position="168"/>
    </location>
    <ligand>
        <name>3-phosphoshikimate</name>
        <dbReference type="ChEBI" id="CHEBI:145989"/>
    </ligand>
</feature>
<dbReference type="RefSeq" id="WP_125982946.1">
    <property type="nucleotide sequence ID" value="NZ_NGJS01000001.1"/>
</dbReference>
<dbReference type="Pfam" id="PF00275">
    <property type="entry name" value="EPSP_synthase"/>
    <property type="match status" value="1"/>
</dbReference>
<feature type="binding site" evidence="9">
    <location>
        <position position="312"/>
    </location>
    <ligand>
        <name>3-phosphoshikimate</name>
        <dbReference type="ChEBI" id="CHEBI:145989"/>
    </ligand>
</feature>
<comment type="catalytic activity">
    <reaction evidence="8">
        <text>3-phosphoshikimate + phosphoenolpyruvate = 5-O-(1-carboxyvinyl)-3-phosphoshikimate + phosphate</text>
        <dbReference type="Rhea" id="RHEA:21256"/>
        <dbReference type="ChEBI" id="CHEBI:43474"/>
        <dbReference type="ChEBI" id="CHEBI:57701"/>
        <dbReference type="ChEBI" id="CHEBI:58702"/>
        <dbReference type="ChEBI" id="CHEBI:145989"/>
        <dbReference type="EC" id="2.5.1.19"/>
    </reaction>
    <physiologicalReaction direction="left-to-right" evidence="8">
        <dbReference type="Rhea" id="RHEA:21257"/>
    </physiologicalReaction>
</comment>
<keyword evidence="6 9" id="KW-0808">Transferase</keyword>
<comment type="function">
    <text evidence="1 9">Catalyzes the transfer of the enolpyruvyl moiety of phosphoenolpyruvate (PEP) to the 5-hydroxyl of shikimate-3-phosphate (S3P) to produce enolpyruvyl shikimate-3-phosphate and inorganic phosphate.</text>
</comment>
<dbReference type="GO" id="GO:0008652">
    <property type="term" value="P:amino acid biosynthetic process"/>
    <property type="evidence" value="ECO:0007669"/>
    <property type="project" value="UniProtKB-KW"/>
</dbReference>